<name>A0A9D4ACK4_9ROSI</name>
<keyword evidence="1" id="KW-1133">Transmembrane helix</keyword>
<keyword evidence="3" id="KW-1185">Reference proteome</keyword>
<proteinExistence type="predicted"/>
<reference evidence="2 3" key="1">
    <citation type="journal article" date="2021" name="Plant Biotechnol. J.">
        <title>Multi-omics assisted identification of the key and species-specific regulatory components of drought-tolerant mechanisms in Gossypium stocksii.</title>
        <authorList>
            <person name="Yu D."/>
            <person name="Ke L."/>
            <person name="Zhang D."/>
            <person name="Wu Y."/>
            <person name="Sun Y."/>
            <person name="Mei J."/>
            <person name="Sun J."/>
            <person name="Sun Y."/>
        </authorList>
    </citation>
    <scope>NUCLEOTIDE SEQUENCE [LARGE SCALE GENOMIC DNA]</scope>
    <source>
        <strain evidence="3">cv. E1</strain>
        <tissue evidence="2">Leaf</tissue>
    </source>
</reference>
<keyword evidence="1" id="KW-0812">Transmembrane</keyword>
<accession>A0A9D4ACK4</accession>
<organism evidence="2 3">
    <name type="scientific">Gossypium stocksii</name>
    <dbReference type="NCBI Taxonomy" id="47602"/>
    <lineage>
        <taxon>Eukaryota</taxon>
        <taxon>Viridiplantae</taxon>
        <taxon>Streptophyta</taxon>
        <taxon>Embryophyta</taxon>
        <taxon>Tracheophyta</taxon>
        <taxon>Spermatophyta</taxon>
        <taxon>Magnoliopsida</taxon>
        <taxon>eudicotyledons</taxon>
        <taxon>Gunneridae</taxon>
        <taxon>Pentapetalae</taxon>
        <taxon>rosids</taxon>
        <taxon>malvids</taxon>
        <taxon>Malvales</taxon>
        <taxon>Malvaceae</taxon>
        <taxon>Malvoideae</taxon>
        <taxon>Gossypium</taxon>
    </lineage>
</organism>
<protein>
    <submittedName>
        <fullName evidence="2">Uncharacterized protein</fullName>
    </submittedName>
</protein>
<dbReference type="Proteomes" id="UP000828251">
    <property type="component" value="Unassembled WGS sequence"/>
</dbReference>
<evidence type="ECO:0000313" key="2">
    <source>
        <dbReference type="EMBL" id="KAH1106620.1"/>
    </source>
</evidence>
<dbReference type="EMBL" id="JAIQCV010000004">
    <property type="protein sequence ID" value="KAH1106620.1"/>
    <property type="molecule type" value="Genomic_DNA"/>
</dbReference>
<gene>
    <name evidence="2" type="ORF">J1N35_010388</name>
</gene>
<evidence type="ECO:0000256" key="1">
    <source>
        <dbReference type="SAM" id="Phobius"/>
    </source>
</evidence>
<evidence type="ECO:0000313" key="3">
    <source>
        <dbReference type="Proteomes" id="UP000828251"/>
    </source>
</evidence>
<sequence>MAVLLHVCTAVYRMVLYNLYANFAIRYTYGLAVYLLAVSLNTQRVMGEYAQLSSVGKQDFEELSTSLKREIVQELEVDAILPTSGSNNPELGTDVLTQAVRKVLEKVLEASLERNRELIEGRCKDCGKKRDRNSPKLEPHSKAC</sequence>
<feature type="transmembrane region" description="Helical" evidence="1">
    <location>
        <begin position="20"/>
        <end position="40"/>
    </location>
</feature>
<comment type="caution">
    <text evidence="2">The sequence shown here is derived from an EMBL/GenBank/DDBJ whole genome shotgun (WGS) entry which is preliminary data.</text>
</comment>
<dbReference type="AlphaFoldDB" id="A0A9D4ACK4"/>
<keyword evidence="1" id="KW-0472">Membrane</keyword>